<reference evidence="1" key="1">
    <citation type="submission" date="2023-04" db="EMBL/GenBank/DDBJ databases">
        <title>Draft Genome sequencing of Naganishia species isolated from polar environments using Oxford Nanopore Technology.</title>
        <authorList>
            <person name="Leo P."/>
            <person name="Venkateswaran K."/>
        </authorList>
    </citation>
    <scope>NUCLEOTIDE SEQUENCE</scope>
    <source>
        <strain evidence="1">DBVPG 5303</strain>
    </source>
</reference>
<sequence>MVGLNHQFKDLPSRISIACEACKVCRNIYAYNHMHKPSYLRNLPETEERLATEREYFLFVEVENVAILEGMRSHAHPAQYTLLKKCLSERECELNYGAVHKFLIGQ</sequence>
<evidence type="ECO:0000313" key="1">
    <source>
        <dbReference type="EMBL" id="KAJ9127645.1"/>
    </source>
</evidence>
<name>A0ACC2XUE2_9TREE</name>
<dbReference type="EMBL" id="JASBWV010000002">
    <property type="protein sequence ID" value="KAJ9127645.1"/>
    <property type="molecule type" value="Genomic_DNA"/>
</dbReference>
<evidence type="ECO:0000313" key="2">
    <source>
        <dbReference type="Proteomes" id="UP001234202"/>
    </source>
</evidence>
<dbReference type="Proteomes" id="UP001234202">
    <property type="component" value="Unassembled WGS sequence"/>
</dbReference>
<organism evidence="1 2">
    <name type="scientific">Naganishia onofrii</name>
    <dbReference type="NCBI Taxonomy" id="1851511"/>
    <lineage>
        <taxon>Eukaryota</taxon>
        <taxon>Fungi</taxon>
        <taxon>Dikarya</taxon>
        <taxon>Basidiomycota</taxon>
        <taxon>Agaricomycotina</taxon>
        <taxon>Tremellomycetes</taxon>
        <taxon>Filobasidiales</taxon>
        <taxon>Filobasidiaceae</taxon>
        <taxon>Naganishia</taxon>
    </lineage>
</organism>
<protein>
    <submittedName>
        <fullName evidence="1">Uncharacterized protein</fullName>
    </submittedName>
</protein>
<proteinExistence type="predicted"/>
<comment type="caution">
    <text evidence="1">The sequence shown here is derived from an EMBL/GenBank/DDBJ whole genome shotgun (WGS) entry which is preliminary data.</text>
</comment>
<accession>A0ACC2XUE2</accession>
<keyword evidence="2" id="KW-1185">Reference proteome</keyword>
<gene>
    <name evidence="1" type="ORF">QFC24_001055</name>
</gene>